<feature type="domain" description="Radical SAM core" evidence="1">
    <location>
        <begin position="158"/>
        <end position="396"/>
    </location>
</feature>
<dbReference type="EMBL" id="VUNA01000002">
    <property type="protein sequence ID" value="MST69995.1"/>
    <property type="molecule type" value="Genomic_DNA"/>
</dbReference>
<dbReference type="InterPro" id="IPR023995">
    <property type="entry name" value="HemZ"/>
</dbReference>
<dbReference type="Proteomes" id="UP000469424">
    <property type="component" value="Unassembled WGS sequence"/>
</dbReference>
<protein>
    <submittedName>
        <fullName evidence="2">Coproporphyrinogen dehydrogenase HemZ</fullName>
        <ecNumber evidence="2">1.3.98.3</ecNumber>
    </submittedName>
</protein>
<comment type="caution">
    <text evidence="2">The sequence shown here is derived from an EMBL/GenBank/DDBJ whole genome shotgun (WGS) entry which is preliminary data.</text>
</comment>
<keyword evidence="3" id="KW-1185">Reference proteome</keyword>
<name>A0A6N7XIV9_9FIRM</name>
<dbReference type="NCBIfam" id="TIGR03994">
    <property type="entry name" value="rSAM_HemZ"/>
    <property type="match status" value="1"/>
</dbReference>
<dbReference type="InterPro" id="IPR006638">
    <property type="entry name" value="Elp3/MiaA/NifB-like_rSAM"/>
</dbReference>
<dbReference type="InterPro" id="IPR058240">
    <property type="entry name" value="rSAM_sf"/>
</dbReference>
<dbReference type="GO" id="GO:0051989">
    <property type="term" value="F:coproporphyrinogen dehydrogenase activity"/>
    <property type="evidence" value="ECO:0007669"/>
    <property type="project" value="UniProtKB-EC"/>
</dbReference>
<dbReference type="InterPro" id="IPR034505">
    <property type="entry name" value="Coproporphyrinogen-III_oxidase"/>
</dbReference>
<gene>
    <name evidence="2" type="primary">hemZ</name>
    <name evidence="2" type="ORF">FYJ65_01355</name>
</gene>
<dbReference type="GO" id="GO:0051539">
    <property type="term" value="F:4 iron, 4 sulfur cluster binding"/>
    <property type="evidence" value="ECO:0007669"/>
    <property type="project" value="TreeGrafter"/>
</dbReference>
<reference evidence="2 3" key="1">
    <citation type="submission" date="2019-08" db="EMBL/GenBank/DDBJ databases">
        <title>In-depth cultivation of the pig gut microbiome towards novel bacterial diversity and tailored functional studies.</title>
        <authorList>
            <person name="Wylensek D."/>
            <person name="Hitch T.C.A."/>
            <person name="Clavel T."/>
        </authorList>
    </citation>
    <scope>NUCLEOTIDE SEQUENCE [LARGE SCALE GENOMIC DNA]</scope>
    <source>
        <strain evidence="2 3">WCA-MUC-591-APC-4B</strain>
    </source>
</reference>
<evidence type="ECO:0000313" key="2">
    <source>
        <dbReference type="EMBL" id="MST69995.1"/>
    </source>
</evidence>
<dbReference type="SFLD" id="SFLDS00029">
    <property type="entry name" value="Radical_SAM"/>
    <property type="match status" value="1"/>
</dbReference>
<dbReference type="InterPro" id="IPR023404">
    <property type="entry name" value="rSAM_horseshoe"/>
</dbReference>
<dbReference type="InterPro" id="IPR007197">
    <property type="entry name" value="rSAM"/>
</dbReference>
<dbReference type="SUPFAM" id="SSF102114">
    <property type="entry name" value="Radical SAM enzymes"/>
    <property type="match status" value="1"/>
</dbReference>
<accession>A0A6N7XIV9</accession>
<dbReference type="EC" id="1.3.98.3" evidence="2"/>
<dbReference type="GO" id="GO:0006779">
    <property type="term" value="P:porphyrin-containing compound biosynthetic process"/>
    <property type="evidence" value="ECO:0007669"/>
    <property type="project" value="TreeGrafter"/>
</dbReference>
<dbReference type="PANTHER" id="PTHR13932:SF1">
    <property type="entry name" value="OXYGEN-INDEPENDENT COPROPORPHYRINOGEN-III OXIDASE-LIKE PROTEIN HEMZ"/>
    <property type="match status" value="1"/>
</dbReference>
<dbReference type="PANTHER" id="PTHR13932">
    <property type="entry name" value="COPROPORPHYRINIGEN III OXIDASE"/>
    <property type="match status" value="1"/>
</dbReference>
<dbReference type="PROSITE" id="PS51918">
    <property type="entry name" value="RADICAL_SAM"/>
    <property type="match status" value="1"/>
</dbReference>
<dbReference type="SFLD" id="SFLDF00310">
    <property type="entry name" value="oxygen-independent_coproporphy"/>
    <property type="match status" value="1"/>
</dbReference>
<proteinExistence type="predicted"/>
<dbReference type="SMART" id="SM00729">
    <property type="entry name" value="Elp3"/>
    <property type="match status" value="1"/>
</dbReference>
<dbReference type="AlphaFoldDB" id="A0A6N7XIV9"/>
<dbReference type="Gene3D" id="3.80.30.20">
    <property type="entry name" value="tm_1862 like domain"/>
    <property type="match status" value="1"/>
</dbReference>
<sequence length="487" mass="56217">MKFRCCRDTDRAPLSAQRRKEIHLYRFYLNGIKNEYHLEELAREFLANDEFEIIPVDFHEGFSPRLTDKSYLLNGEKDADLDGVKRELYRILSNLTGITPEWGILTGVRPLKLAFSVYDRCGDIAQTMETMAQKYLLHPDKIELLRRILNYQLSYMERPGTDSLSLYIHIPFCPTRCSYCSFASSVATSEEIAEYLEFLLREVEYTGAKFRKMGQLVESVYFGGGTPTTLEADQLGRLVDAIQSAFQLDLSRIEFTIEAGRPDTITRDKLEQIHEKGVNRISINPQSMNPQTLREIGREHSPEDIREAFRTAAAMGFRIINSDVIAGLPGETPDDFKNTLEELVSLGANNITVHTLSVKRGSKLKEQDPEYYRRDTENVRTMLKFSEEFLTAHGFEPYYIYRQKHQMGSFENVGYCKPEAHSVYNVRIMEEKQTIIGLGAGAIGKRYYPESDRLERIPNVGNSAIYKERFDEMLLRKNNYWEDRDGN</sequence>
<organism evidence="2 3">
    <name type="scientific">Mogibacterium kristiansenii</name>
    <dbReference type="NCBI Taxonomy" id="2606708"/>
    <lineage>
        <taxon>Bacteria</taxon>
        <taxon>Bacillati</taxon>
        <taxon>Bacillota</taxon>
        <taxon>Clostridia</taxon>
        <taxon>Peptostreptococcales</taxon>
        <taxon>Anaerovoracaceae</taxon>
        <taxon>Mogibacterium</taxon>
    </lineage>
</organism>
<dbReference type="SFLD" id="SFLDG01065">
    <property type="entry name" value="anaerobic_coproporphyrinogen-I"/>
    <property type="match status" value="1"/>
</dbReference>
<keyword evidence="2" id="KW-0560">Oxidoreductase</keyword>
<dbReference type="Pfam" id="PF04055">
    <property type="entry name" value="Radical_SAM"/>
    <property type="match status" value="1"/>
</dbReference>
<evidence type="ECO:0000259" key="1">
    <source>
        <dbReference type="PROSITE" id="PS51918"/>
    </source>
</evidence>
<evidence type="ECO:0000313" key="3">
    <source>
        <dbReference type="Proteomes" id="UP000469424"/>
    </source>
</evidence>
<dbReference type="SFLD" id="SFLDG01082">
    <property type="entry name" value="B12-binding_domain_containing"/>
    <property type="match status" value="1"/>
</dbReference>
<dbReference type="CDD" id="cd01335">
    <property type="entry name" value="Radical_SAM"/>
    <property type="match status" value="1"/>
</dbReference>
<dbReference type="GO" id="GO:0005737">
    <property type="term" value="C:cytoplasm"/>
    <property type="evidence" value="ECO:0007669"/>
    <property type="project" value="TreeGrafter"/>
</dbReference>